<feature type="transmembrane region" description="Helical" evidence="2">
    <location>
        <begin position="132"/>
        <end position="151"/>
    </location>
</feature>
<dbReference type="AlphaFoldDB" id="A0A7X6RJA8"/>
<sequence>MAYPTRDGSSDASHEPDASAGRPIRGRLDQLGRPGPLRRTWAPWSAIGAGVVTLFLLFRPWLKASGPDGHARTDAFGRIEASTLQLTAWSQQHNSTPQISGAWAILAATAIVAMCVLALVSIRARTEAAARYTALCAVVSAALVLITLVYINAQAADLKAMTARKYDMGGQIGSFMAWVFGNGSPVVPGLARKSFSTAALTPWGMVACALMLMSAVAVVVQWAADHPAGRMRLRFRSPIVPAAESKRADSPPAD</sequence>
<feature type="transmembrane region" description="Helical" evidence="2">
    <location>
        <begin position="203"/>
        <end position="224"/>
    </location>
</feature>
<feature type="transmembrane region" description="Helical" evidence="2">
    <location>
        <begin position="172"/>
        <end position="191"/>
    </location>
</feature>
<gene>
    <name evidence="3" type="ORF">HGA07_20585</name>
</gene>
<organism evidence="3 4">
    <name type="scientific">Nocardia veterana</name>
    <dbReference type="NCBI Taxonomy" id="132249"/>
    <lineage>
        <taxon>Bacteria</taxon>
        <taxon>Bacillati</taxon>
        <taxon>Actinomycetota</taxon>
        <taxon>Actinomycetes</taxon>
        <taxon>Mycobacteriales</taxon>
        <taxon>Nocardiaceae</taxon>
        <taxon>Nocardia</taxon>
    </lineage>
</organism>
<protein>
    <submittedName>
        <fullName evidence="3">Uncharacterized protein</fullName>
    </submittedName>
</protein>
<keyword evidence="2" id="KW-0812">Transmembrane</keyword>
<feature type="compositionally biased region" description="Basic and acidic residues" evidence="1">
    <location>
        <begin position="8"/>
        <end position="17"/>
    </location>
</feature>
<accession>A0A7X6RJA8</accession>
<proteinExistence type="predicted"/>
<feature type="transmembrane region" description="Helical" evidence="2">
    <location>
        <begin position="101"/>
        <end position="120"/>
    </location>
</feature>
<dbReference type="EMBL" id="JAAXPE010000024">
    <property type="protein sequence ID" value="NKY88010.1"/>
    <property type="molecule type" value="Genomic_DNA"/>
</dbReference>
<evidence type="ECO:0000313" key="4">
    <source>
        <dbReference type="Proteomes" id="UP000523447"/>
    </source>
</evidence>
<dbReference type="RefSeq" id="WP_040720275.1">
    <property type="nucleotide sequence ID" value="NZ_CAWPHS010000017.1"/>
</dbReference>
<comment type="caution">
    <text evidence="3">The sequence shown here is derived from an EMBL/GenBank/DDBJ whole genome shotgun (WGS) entry which is preliminary data.</text>
</comment>
<name>A0A7X6RJA8_9NOCA</name>
<dbReference type="Proteomes" id="UP000523447">
    <property type="component" value="Unassembled WGS sequence"/>
</dbReference>
<feature type="transmembrane region" description="Helical" evidence="2">
    <location>
        <begin position="41"/>
        <end position="62"/>
    </location>
</feature>
<evidence type="ECO:0000256" key="1">
    <source>
        <dbReference type="SAM" id="MobiDB-lite"/>
    </source>
</evidence>
<feature type="region of interest" description="Disordered" evidence="1">
    <location>
        <begin position="1"/>
        <end position="31"/>
    </location>
</feature>
<reference evidence="3 4" key="1">
    <citation type="submission" date="2020-04" db="EMBL/GenBank/DDBJ databases">
        <title>MicrobeNet Type strains.</title>
        <authorList>
            <person name="Nicholson A.C."/>
        </authorList>
    </citation>
    <scope>NUCLEOTIDE SEQUENCE [LARGE SCALE GENOMIC DNA]</scope>
    <source>
        <strain evidence="3 4">DSM 44445</strain>
    </source>
</reference>
<evidence type="ECO:0000313" key="3">
    <source>
        <dbReference type="EMBL" id="NKY88010.1"/>
    </source>
</evidence>
<keyword evidence="2" id="KW-1133">Transmembrane helix</keyword>
<keyword evidence="2" id="KW-0472">Membrane</keyword>
<keyword evidence="4" id="KW-1185">Reference proteome</keyword>
<evidence type="ECO:0000256" key="2">
    <source>
        <dbReference type="SAM" id="Phobius"/>
    </source>
</evidence>